<keyword evidence="11" id="KW-1185">Reference proteome</keyword>
<name>A0AAD9NAJ1_RIDPI</name>
<evidence type="ECO:0000256" key="9">
    <source>
        <dbReference type="RuleBase" id="RU368033"/>
    </source>
</evidence>
<dbReference type="GO" id="GO:0005787">
    <property type="term" value="C:signal peptidase complex"/>
    <property type="evidence" value="ECO:0007669"/>
    <property type="project" value="UniProtKB-UniRule"/>
</dbReference>
<feature type="transmembrane region" description="Helical" evidence="9">
    <location>
        <begin position="67"/>
        <end position="89"/>
    </location>
</feature>
<evidence type="ECO:0000256" key="5">
    <source>
        <dbReference type="ARBA" id="ARBA00022824"/>
    </source>
</evidence>
<protein>
    <recommendedName>
        <fullName evidence="3 9">Signal peptidase complex subunit 2</fullName>
    </recommendedName>
</protein>
<feature type="transmembrane region" description="Helical" evidence="9">
    <location>
        <begin position="6"/>
        <end position="23"/>
    </location>
</feature>
<evidence type="ECO:0000256" key="1">
    <source>
        <dbReference type="ARBA" id="ARBA00004477"/>
    </source>
</evidence>
<feature type="transmembrane region" description="Helical" evidence="9">
    <location>
        <begin position="95"/>
        <end position="113"/>
    </location>
</feature>
<evidence type="ECO:0000256" key="2">
    <source>
        <dbReference type="ARBA" id="ARBA00007324"/>
    </source>
</evidence>
<comment type="similarity">
    <text evidence="2 9">Belongs to the SPCS2 family.</text>
</comment>
<dbReference type="PANTHER" id="PTHR13085">
    <property type="entry name" value="MICROSOMAL SIGNAL PEPTIDASE 25 KDA SUBUNIT"/>
    <property type="match status" value="1"/>
</dbReference>
<comment type="caution">
    <text evidence="9">Lacks conserved residue(s) required for the propagation of feature annotation.</text>
</comment>
<dbReference type="AlphaFoldDB" id="A0AAD9NAJ1"/>
<organism evidence="10 11">
    <name type="scientific">Ridgeia piscesae</name>
    <name type="common">Tubeworm</name>
    <dbReference type="NCBI Taxonomy" id="27915"/>
    <lineage>
        <taxon>Eukaryota</taxon>
        <taxon>Metazoa</taxon>
        <taxon>Spiralia</taxon>
        <taxon>Lophotrochozoa</taxon>
        <taxon>Annelida</taxon>
        <taxon>Polychaeta</taxon>
        <taxon>Sedentaria</taxon>
        <taxon>Canalipalpata</taxon>
        <taxon>Sabellida</taxon>
        <taxon>Siboglinidae</taxon>
        <taxon>Ridgeia</taxon>
    </lineage>
</organism>
<evidence type="ECO:0000256" key="3">
    <source>
        <dbReference type="ARBA" id="ARBA00017057"/>
    </source>
</evidence>
<sequence>MSCLLWSSVAVVVICVSILQWSATEKPVKIDKWDGAAVKNTLDDTSKKVLLDTFGYVESHRLIDGRLLICTVSVAFALYALVWDFMFPFPQSRPVLMLCVVSYFVMMGLLTLYTTMVEQGCFLIALDKDKAGLDPDNVWRLTSNLKKYDDMYTLNMTYTDGVTKLERSGSFSYSVAKFFDEDGCLCEDIFNGEVTKLHASLTSEKKMN</sequence>
<dbReference type="EMBL" id="JAODUO010001604">
    <property type="protein sequence ID" value="KAK2161081.1"/>
    <property type="molecule type" value="Genomic_DNA"/>
</dbReference>
<dbReference type="GO" id="GO:0045047">
    <property type="term" value="P:protein targeting to ER"/>
    <property type="evidence" value="ECO:0007669"/>
    <property type="project" value="TreeGrafter"/>
</dbReference>
<dbReference type="GO" id="GO:0008233">
    <property type="term" value="F:peptidase activity"/>
    <property type="evidence" value="ECO:0007669"/>
    <property type="project" value="UniProtKB-UniRule"/>
</dbReference>
<evidence type="ECO:0000313" key="10">
    <source>
        <dbReference type="EMBL" id="KAK2161081.1"/>
    </source>
</evidence>
<comment type="subcellular location">
    <subcellularLocation>
        <location evidence="1 9">Endoplasmic reticulum membrane</location>
        <topology evidence="1 9">Multi-pass membrane protein</topology>
    </subcellularLocation>
</comment>
<evidence type="ECO:0000256" key="4">
    <source>
        <dbReference type="ARBA" id="ARBA00022692"/>
    </source>
</evidence>
<keyword evidence="5 9" id="KW-0256">Endoplasmic reticulum</keyword>
<evidence type="ECO:0000256" key="8">
    <source>
        <dbReference type="ARBA" id="ARBA00045608"/>
    </source>
</evidence>
<dbReference type="InterPro" id="IPR009582">
    <property type="entry name" value="Spc2/SPCS2"/>
</dbReference>
<evidence type="ECO:0000256" key="6">
    <source>
        <dbReference type="ARBA" id="ARBA00022989"/>
    </source>
</evidence>
<evidence type="ECO:0000313" key="11">
    <source>
        <dbReference type="Proteomes" id="UP001209878"/>
    </source>
</evidence>
<comment type="function">
    <text evidence="8 9">Component of the signal peptidase complex (SPC) which catalyzes the cleavage of N-terminal signal sequences from nascent proteins as they are translocated into the lumen of the endoplasmic reticulum. Enhances the enzymatic activity of SPC and facilitates the interactions between different components of the translocation site.</text>
</comment>
<accession>A0AAD9NAJ1</accession>
<dbReference type="Pfam" id="PF06703">
    <property type="entry name" value="SPC25"/>
    <property type="match status" value="1"/>
</dbReference>
<keyword evidence="7 9" id="KW-0472">Membrane</keyword>
<reference evidence="10" key="1">
    <citation type="journal article" date="2023" name="Mol. Biol. Evol.">
        <title>Third-Generation Sequencing Reveals the Adaptive Role of the Epigenome in Three Deep-Sea Polychaetes.</title>
        <authorList>
            <person name="Perez M."/>
            <person name="Aroh O."/>
            <person name="Sun Y."/>
            <person name="Lan Y."/>
            <person name="Juniper S.K."/>
            <person name="Young C.R."/>
            <person name="Angers B."/>
            <person name="Qian P.Y."/>
        </authorList>
    </citation>
    <scope>NUCLEOTIDE SEQUENCE</scope>
    <source>
        <strain evidence="10">R07B-5</strain>
    </source>
</reference>
<keyword evidence="6 9" id="KW-1133">Transmembrane helix</keyword>
<comment type="caution">
    <text evidence="10">The sequence shown here is derived from an EMBL/GenBank/DDBJ whole genome shotgun (WGS) entry which is preliminary data.</text>
</comment>
<dbReference type="Proteomes" id="UP001209878">
    <property type="component" value="Unassembled WGS sequence"/>
</dbReference>
<gene>
    <name evidence="10" type="ORF">NP493_1603g00000</name>
</gene>
<keyword evidence="4 9" id="KW-0812">Transmembrane</keyword>
<dbReference type="GO" id="GO:0006465">
    <property type="term" value="P:signal peptide processing"/>
    <property type="evidence" value="ECO:0007669"/>
    <property type="project" value="UniProtKB-UniRule"/>
</dbReference>
<dbReference type="PANTHER" id="PTHR13085:SF0">
    <property type="entry name" value="SIGNAL PEPTIDASE COMPLEX SUBUNIT 2"/>
    <property type="match status" value="1"/>
</dbReference>
<proteinExistence type="inferred from homology"/>
<evidence type="ECO:0000256" key="7">
    <source>
        <dbReference type="ARBA" id="ARBA00023136"/>
    </source>
</evidence>